<feature type="region of interest" description="Disordered" evidence="1">
    <location>
        <begin position="1"/>
        <end position="43"/>
    </location>
</feature>
<sequence length="43" mass="4580">MDIRHRAPLAVPPLATLPHPPYTDGRGPEDADDPFAPGRGPAH</sequence>
<comment type="caution">
    <text evidence="2">The sequence shown here is derived from an EMBL/GenBank/DDBJ whole genome shotgun (WGS) entry which is preliminary data.</text>
</comment>
<dbReference type="EMBL" id="JANUGP010000035">
    <property type="protein sequence ID" value="MCS0605632.1"/>
    <property type="molecule type" value="Genomic_DNA"/>
</dbReference>
<proteinExistence type="predicted"/>
<reference evidence="2 3" key="1">
    <citation type="submission" date="2022-08" db="EMBL/GenBank/DDBJ databases">
        <authorList>
            <person name="Somphong A."/>
            <person name="Phongsopitanun W."/>
        </authorList>
    </citation>
    <scope>NUCLEOTIDE SEQUENCE [LARGE SCALE GENOMIC DNA]</scope>
    <source>
        <strain evidence="2 3">LP11</strain>
    </source>
</reference>
<feature type="compositionally biased region" description="Low complexity" evidence="1">
    <location>
        <begin position="8"/>
        <end position="17"/>
    </location>
</feature>
<evidence type="ECO:0000313" key="2">
    <source>
        <dbReference type="EMBL" id="MCS0605632.1"/>
    </source>
</evidence>
<dbReference type="Proteomes" id="UP001205612">
    <property type="component" value="Unassembled WGS sequence"/>
</dbReference>
<accession>A0ABT2BAU9</accession>
<gene>
    <name evidence="2" type="ORF">NX794_31180</name>
</gene>
<organism evidence="2 3">
    <name type="scientific">Streptomyces pyxinicus</name>
    <dbReference type="NCBI Taxonomy" id="2970331"/>
    <lineage>
        <taxon>Bacteria</taxon>
        <taxon>Bacillati</taxon>
        <taxon>Actinomycetota</taxon>
        <taxon>Actinomycetes</taxon>
        <taxon>Kitasatosporales</taxon>
        <taxon>Streptomycetaceae</taxon>
        <taxon>Streptomyces</taxon>
    </lineage>
</organism>
<name>A0ABT2BAU9_9ACTN</name>
<dbReference type="RefSeq" id="WP_258782900.1">
    <property type="nucleotide sequence ID" value="NZ_JANUGP010000035.1"/>
</dbReference>
<evidence type="ECO:0000256" key="1">
    <source>
        <dbReference type="SAM" id="MobiDB-lite"/>
    </source>
</evidence>
<keyword evidence="3" id="KW-1185">Reference proteome</keyword>
<protein>
    <submittedName>
        <fullName evidence="2">Uncharacterized protein</fullName>
    </submittedName>
</protein>
<evidence type="ECO:0000313" key="3">
    <source>
        <dbReference type="Proteomes" id="UP001205612"/>
    </source>
</evidence>